<evidence type="ECO:0000256" key="1">
    <source>
        <dbReference type="ARBA" id="ARBA00022679"/>
    </source>
</evidence>
<dbReference type="InterPro" id="IPR001763">
    <property type="entry name" value="Rhodanese-like_dom"/>
</dbReference>
<dbReference type="CDD" id="cd01448">
    <property type="entry name" value="TST_Repeat_1"/>
    <property type="match status" value="1"/>
</dbReference>
<dbReference type="GO" id="GO:0004792">
    <property type="term" value="F:thiosulfate-cyanide sulfurtransferase activity"/>
    <property type="evidence" value="ECO:0007669"/>
    <property type="project" value="UniProtKB-EC"/>
</dbReference>
<comment type="caution">
    <text evidence="4">The sequence shown here is derived from an EMBL/GenBank/DDBJ whole genome shotgun (WGS) entry which is preliminary data.</text>
</comment>
<feature type="domain" description="Rhodanese" evidence="3">
    <location>
        <begin position="166"/>
        <end position="264"/>
    </location>
</feature>
<keyword evidence="5" id="KW-1185">Reference proteome</keyword>
<protein>
    <submittedName>
        <fullName evidence="4">Thiosulfate sulfurtransferase SseB</fullName>
        <ecNumber evidence="4">2.8.1.1</ecNumber>
    </submittedName>
</protein>
<keyword evidence="1 4" id="KW-0808">Transferase</keyword>
<evidence type="ECO:0000313" key="5">
    <source>
        <dbReference type="Proteomes" id="UP000838100"/>
    </source>
</evidence>
<reference evidence="4" key="1">
    <citation type="submission" date="2021-12" db="EMBL/GenBank/DDBJ databases">
        <authorList>
            <person name="Rodrigo-Torres L."/>
            <person name="Arahal R. D."/>
            <person name="Lucena T."/>
        </authorList>
    </citation>
    <scope>NUCLEOTIDE SEQUENCE</scope>
    <source>
        <strain evidence="4">CECT 8267</strain>
    </source>
</reference>
<dbReference type="InterPro" id="IPR045078">
    <property type="entry name" value="TST/MPST-like"/>
</dbReference>
<sequence>MSAIIDVEELQRRRETAHFVILDCRFSLVDPEQGFYQYQQDHISGALYVDLNKELSSEVAEHGGRHPLPTPEQFSDLCRQLGVRKGETEVVVYDNSRFAFASRAWWLFKYFGHQDVRVLDGGYQAWKDAGGRLGFTPVDRPDDGIFEAKPNPFMVAERNELLVAKQPTGHTLLDAREPARFRGEQEPIDPIAGHIPAALNYPWQDLTDEEGWVQPTETRFDDISPPLVVYCGSGVTACVTLLALELAGVDDCRLYPGSWSDWCSYL</sequence>
<proteinExistence type="predicted"/>
<dbReference type="EMBL" id="CAKLPX010000001">
    <property type="protein sequence ID" value="CAH0991394.1"/>
    <property type="molecule type" value="Genomic_DNA"/>
</dbReference>
<feature type="domain" description="Rhodanese" evidence="3">
    <location>
        <begin position="15"/>
        <end position="135"/>
    </location>
</feature>
<evidence type="ECO:0000313" key="4">
    <source>
        <dbReference type="EMBL" id="CAH0991394.1"/>
    </source>
</evidence>
<dbReference type="PANTHER" id="PTHR11364:SF27">
    <property type="entry name" value="SULFURTRANSFERASE"/>
    <property type="match status" value="1"/>
</dbReference>
<gene>
    <name evidence="4" type="primary">sseB</name>
    <name evidence="4" type="ORF">SIN8267_01498</name>
</gene>
<organism evidence="4 5">
    <name type="scientific">Sinobacterium norvegicum</name>
    <dbReference type="NCBI Taxonomy" id="1641715"/>
    <lineage>
        <taxon>Bacteria</taxon>
        <taxon>Pseudomonadati</taxon>
        <taxon>Pseudomonadota</taxon>
        <taxon>Gammaproteobacteria</taxon>
        <taxon>Cellvibrionales</taxon>
        <taxon>Spongiibacteraceae</taxon>
        <taxon>Sinobacterium</taxon>
    </lineage>
</organism>
<dbReference type="CDD" id="cd01449">
    <property type="entry name" value="TST_Repeat_2"/>
    <property type="match status" value="1"/>
</dbReference>
<dbReference type="PANTHER" id="PTHR11364">
    <property type="entry name" value="THIOSULFATE SULFERTANSFERASE"/>
    <property type="match status" value="1"/>
</dbReference>
<accession>A0ABN8EG45</accession>
<keyword evidence="2" id="KW-0677">Repeat</keyword>
<dbReference type="SMART" id="SM00450">
    <property type="entry name" value="RHOD"/>
    <property type="match status" value="2"/>
</dbReference>
<dbReference type="Gene3D" id="3.40.250.10">
    <property type="entry name" value="Rhodanese-like domain"/>
    <property type="match status" value="2"/>
</dbReference>
<evidence type="ECO:0000256" key="2">
    <source>
        <dbReference type="ARBA" id="ARBA00022737"/>
    </source>
</evidence>
<evidence type="ECO:0000259" key="3">
    <source>
        <dbReference type="PROSITE" id="PS50206"/>
    </source>
</evidence>
<dbReference type="PROSITE" id="PS50206">
    <property type="entry name" value="RHODANESE_3"/>
    <property type="match status" value="2"/>
</dbReference>
<dbReference type="SUPFAM" id="SSF52821">
    <property type="entry name" value="Rhodanese/Cell cycle control phosphatase"/>
    <property type="match status" value="2"/>
</dbReference>
<name>A0ABN8EG45_9GAMM</name>
<dbReference type="Proteomes" id="UP000838100">
    <property type="component" value="Unassembled WGS sequence"/>
</dbReference>
<dbReference type="InterPro" id="IPR036873">
    <property type="entry name" value="Rhodanese-like_dom_sf"/>
</dbReference>
<dbReference type="EC" id="2.8.1.1" evidence="4"/>
<dbReference type="RefSeq" id="WP_237444045.1">
    <property type="nucleotide sequence ID" value="NZ_CAKLPX010000001.1"/>
</dbReference>
<dbReference type="Pfam" id="PF00581">
    <property type="entry name" value="Rhodanese"/>
    <property type="match status" value="2"/>
</dbReference>